<proteinExistence type="predicted"/>
<name>A0ABR7LDQ2_9PSEU</name>
<organism evidence="2 3">
    <name type="scientific">Actinokineospora xionganensis</name>
    <dbReference type="NCBI Taxonomy" id="2684470"/>
    <lineage>
        <taxon>Bacteria</taxon>
        <taxon>Bacillati</taxon>
        <taxon>Actinomycetota</taxon>
        <taxon>Actinomycetes</taxon>
        <taxon>Pseudonocardiales</taxon>
        <taxon>Pseudonocardiaceae</taxon>
        <taxon>Actinokineospora</taxon>
    </lineage>
</organism>
<sequence length="135" mass="15077">MTVRLIRQKRLTSDDDPLELSVVVDESALQRQIGGPEVMRDQLDHMALVAELPTVTLQVLPYSSGPHAAMTSGFTLLSFPQPNDPQLLFIEYVTGSVHIENAEELRRARLIFDQLRAQALGPSESIELISELARR</sequence>
<evidence type="ECO:0000313" key="3">
    <source>
        <dbReference type="Proteomes" id="UP000734823"/>
    </source>
</evidence>
<gene>
    <name evidence="2" type="ORF">GPZ80_25025</name>
</gene>
<dbReference type="Proteomes" id="UP000734823">
    <property type="component" value="Unassembled WGS sequence"/>
</dbReference>
<dbReference type="EMBL" id="JABVED010000016">
    <property type="protein sequence ID" value="MBC6450427.1"/>
    <property type="molecule type" value="Genomic_DNA"/>
</dbReference>
<comment type="caution">
    <text evidence="2">The sequence shown here is derived from an EMBL/GenBank/DDBJ whole genome shotgun (WGS) entry which is preliminary data.</text>
</comment>
<protein>
    <recommendedName>
        <fullName evidence="1">DUF5753 domain-containing protein</fullName>
    </recommendedName>
</protein>
<feature type="domain" description="DUF5753" evidence="1">
    <location>
        <begin position="3"/>
        <end position="131"/>
    </location>
</feature>
<dbReference type="Pfam" id="PF19054">
    <property type="entry name" value="DUF5753"/>
    <property type="match status" value="1"/>
</dbReference>
<evidence type="ECO:0000313" key="2">
    <source>
        <dbReference type="EMBL" id="MBC6450427.1"/>
    </source>
</evidence>
<keyword evidence="3" id="KW-1185">Reference proteome</keyword>
<accession>A0ABR7LDQ2</accession>
<dbReference type="InterPro" id="IPR043917">
    <property type="entry name" value="DUF5753"/>
</dbReference>
<evidence type="ECO:0000259" key="1">
    <source>
        <dbReference type="Pfam" id="PF19054"/>
    </source>
</evidence>
<reference evidence="2 3" key="1">
    <citation type="submission" date="2020-06" db="EMBL/GenBank/DDBJ databases">
        <title>Actinokineospora xiongansis sp. nov., isolated from soil of Baiyangdian.</title>
        <authorList>
            <person name="Zhang X."/>
        </authorList>
    </citation>
    <scope>NUCLEOTIDE SEQUENCE [LARGE SCALE GENOMIC DNA]</scope>
    <source>
        <strain evidence="2 3">HBU206404</strain>
    </source>
</reference>